<dbReference type="InterPro" id="IPR000595">
    <property type="entry name" value="cNMP-bd_dom"/>
</dbReference>
<comment type="caution">
    <text evidence="6">The sequence shown here is derived from an EMBL/GenBank/DDBJ whole genome shotgun (WGS) entry which is preliminary data.</text>
</comment>
<dbReference type="SUPFAM" id="SSF46785">
    <property type="entry name" value="Winged helix' DNA-binding domain"/>
    <property type="match status" value="1"/>
</dbReference>
<dbReference type="InterPro" id="IPR036390">
    <property type="entry name" value="WH_DNA-bd_sf"/>
</dbReference>
<keyword evidence="1" id="KW-0805">Transcription regulation</keyword>
<dbReference type="PANTHER" id="PTHR24567:SF58">
    <property type="entry name" value="CYCLIC AMP-BINDING REGULATORY PROTEIN"/>
    <property type="match status" value="1"/>
</dbReference>
<gene>
    <name evidence="6" type="ORF">H6A01_04800</name>
</gene>
<feature type="domain" description="Cyclic nucleotide-binding" evidence="4">
    <location>
        <begin position="22"/>
        <end position="124"/>
    </location>
</feature>
<evidence type="ECO:0000259" key="4">
    <source>
        <dbReference type="PROSITE" id="PS50042"/>
    </source>
</evidence>
<evidence type="ECO:0000313" key="6">
    <source>
        <dbReference type="EMBL" id="MBM6912643.1"/>
    </source>
</evidence>
<sequence>MTTAVTELLIQKYMPILRESPLFRQLSDEELHLFLNNTSLYIESYKKQSFIALTGEPMEGIGILLSGHAHLTRENVMGQRTIMTELHPSDMFGEALLFTDKPNWPATIQTTKASEVLFLPLKAFTGSFKGCESCQLQIVTNLLHDMSEKALQLTRKVHYLSLKGMREKIFAYFMDIYNKQHSTTLQLPHNRQEMADVLNVSRTALSRELGRLQDEGIIRLDGKTVSLLNLDDIAEFGF</sequence>
<dbReference type="RefSeq" id="WP_028254897.1">
    <property type="nucleotide sequence ID" value="NZ_CALXQD010000006.1"/>
</dbReference>
<dbReference type="Proteomes" id="UP000707138">
    <property type="component" value="Unassembled WGS sequence"/>
</dbReference>
<reference evidence="6 7" key="1">
    <citation type="journal article" date="2021" name="Sci. Rep.">
        <title>The distribution of antibiotic resistance genes in chicken gut microbiota commensals.</title>
        <authorList>
            <person name="Juricova H."/>
            <person name="Matiasovicova J."/>
            <person name="Kubasova T."/>
            <person name="Cejkova D."/>
            <person name="Rychlik I."/>
        </authorList>
    </citation>
    <scope>NUCLEOTIDE SEQUENCE [LARGE SCALE GENOMIC DNA]</scope>
    <source>
        <strain evidence="6 7">An537</strain>
    </source>
</reference>
<dbReference type="EMBL" id="JACJLA010000007">
    <property type="protein sequence ID" value="MBM6912643.1"/>
    <property type="molecule type" value="Genomic_DNA"/>
</dbReference>
<keyword evidence="2" id="KW-0238">DNA-binding</keyword>
<dbReference type="Gene3D" id="2.60.120.10">
    <property type="entry name" value="Jelly Rolls"/>
    <property type="match status" value="1"/>
</dbReference>
<proteinExistence type="predicted"/>
<dbReference type="InterPro" id="IPR050397">
    <property type="entry name" value="Env_Response_Regulators"/>
</dbReference>
<evidence type="ECO:0000259" key="5">
    <source>
        <dbReference type="PROSITE" id="PS51063"/>
    </source>
</evidence>
<evidence type="ECO:0000256" key="1">
    <source>
        <dbReference type="ARBA" id="ARBA00023015"/>
    </source>
</evidence>
<dbReference type="InterPro" id="IPR012318">
    <property type="entry name" value="HTH_CRP"/>
</dbReference>
<evidence type="ECO:0000256" key="2">
    <source>
        <dbReference type="ARBA" id="ARBA00023125"/>
    </source>
</evidence>
<evidence type="ECO:0000256" key="3">
    <source>
        <dbReference type="ARBA" id="ARBA00023163"/>
    </source>
</evidence>
<keyword evidence="7" id="KW-1185">Reference proteome</keyword>
<dbReference type="PROSITE" id="PS51063">
    <property type="entry name" value="HTH_CRP_2"/>
    <property type="match status" value="1"/>
</dbReference>
<evidence type="ECO:0000313" key="7">
    <source>
        <dbReference type="Proteomes" id="UP000707138"/>
    </source>
</evidence>
<dbReference type="InterPro" id="IPR014710">
    <property type="entry name" value="RmlC-like_jellyroll"/>
</dbReference>
<dbReference type="CDD" id="cd00038">
    <property type="entry name" value="CAP_ED"/>
    <property type="match status" value="1"/>
</dbReference>
<dbReference type="Pfam" id="PF00027">
    <property type="entry name" value="cNMP_binding"/>
    <property type="match status" value="1"/>
</dbReference>
<feature type="domain" description="HTH crp-type" evidence="5">
    <location>
        <begin position="163"/>
        <end position="231"/>
    </location>
</feature>
<dbReference type="SMART" id="SM00419">
    <property type="entry name" value="HTH_CRP"/>
    <property type="match status" value="1"/>
</dbReference>
<dbReference type="Pfam" id="PF13545">
    <property type="entry name" value="HTH_Crp_2"/>
    <property type="match status" value="1"/>
</dbReference>
<protein>
    <submittedName>
        <fullName evidence="6">Crp/Fnr family transcriptional regulator</fullName>
    </submittedName>
</protein>
<keyword evidence="3" id="KW-0804">Transcription</keyword>
<organism evidence="6 7">
    <name type="scientific">Veillonella magna</name>
    <dbReference type="NCBI Taxonomy" id="464322"/>
    <lineage>
        <taxon>Bacteria</taxon>
        <taxon>Bacillati</taxon>
        <taxon>Bacillota</taxon>
        <taxon>Negativicutes</taxon>
        <taxon>Veillonellales</taxon>
        <taxon>Veillonellaceae</taxon>
        <taxon>Veillonella</taxon>
    </lineage>
</organism>
<accession>A0ABS2GHB1</accession>
<dbReference type="PANTHER" id="PTHR24567">
    <property type="entry name" value="CRP FAMILY TRANSCRIPTIONAL REGULATORY PROTEIN"/>
    <property type="match status" value="1"/>
</dbReference>
<dbReference type="SMART" id="SM00100">
    <property type="entry name" value="cNMP"/>
    <property type="match status" value="1"/>
</dbReference>
<dbReference type="InterPro" id="IPR018490">
    <property type="entry name" value="cNMP-bd_dom_sf"/>
</dbReference>
<dbReference type="SUPFAM" id="SSF51206">
    <property type="entry name" value="cAMP-binding domain-like"/>
    <property type="match status" value="1"/>
</dbReference>
<dbReference type="PROSITE" id="PS50042">
    <property type="entry name" value="CNMP_BINDING_3"/>
    <property type="match status" value="1"/>
</dbReference>
<name>A0ABS2GHB1_9FIRM</name>